<protein>
    <recommendedName>
        <fullName evidence="2">Reverse transcriptase domain-containing protein</fullName>
    </recommendedName>
</protein>
<dbReference type="EMBL" id="CAJPWZ010000508">
    <property type="protein sequence ID" value="CAG2195149.1"/>
    <property type="molecule type" value="Genomic_DNA"/>
</dbReference>
<evidence type="ECO:0000313" key="4">
    <source>
        <dbReference type="Proteomes" id="UP000683360"/>
    </source>
</evidence>
<dbReference type="Proteomes" id="UP000683360">
    <property type="component" value="Unassembled WGS sequence"/>
</dbReference>
<dbReference type="PANTHER" id="PTHR21301">
    <property type="entry name" value="REVERSE TRANSCRIPTASE"/>
    <property type="match status" value="1"/>
</dbReference>
<dbReference type="PROSITE" id="PS50878">
    <property type="entry name" value="RT_POL"/>
    <property type="match status" value="1"/>
</dbReference>
<dbReference type="PANTHER" id="PTHR21301:SF10">
    <property type="entry name" value="REVERSE TRANSCRIPTASE DOMAIN-CONTAINING PROTEIN"/>
    <property type="match status" value="1"/>
</dbReference>
<reference evidence="3" key="1">
    <citation type="submission" date="2021-03" db="EMBL/GenBank/DDBJ databases">
        <authorList>
            <person name="Bekaert M."/>
        </authorList>
    </citation>
    <scope>NUCLEOTIDE SEQUENCE</scope>
</reference>
<accession>A0A8S3QDZ6</accession>
<dbReference type="InterPro" id="IPR000477">
    <property type="entry name" value="RT_dom"/>
</dbReference>
<evidence type="ECO:0000256" key="1">
    <source>
        <dbReference type="SAM" id="MobiDB-lite"/>
    </source>
</evidence>
<name>A0A8S3QDZ6_MYTED</name>
<evidence type="ECO:0000313" key="3">
    <source>
        <dbReference type="EMBL" id="CAG2195149.1"/>
    </source>
</evidence>
<proteinExistence type="predicted"/>
<gene>
    <name evidence="3" type="ORF">MEDL_10132</name>
</gene>
<dbReference type="OrthoDB" id="10029313at2759"/>
<feature type="domain" description="Reverse transcriptase" evidence="2">
    <location>
        <begin position="206"/>
        <end position="483"/>
    </location>
</feature>
<dbReference type="AlphaFoldDB" id="A0A8S3QDZ6"/>
<comment type="caution">
    <text evidence="3">The sequence shown here is derived from an EMBL/GenBank/DDBJ whole genome shotgun (WGS) entry which is preliminary data.</text>
</comment>
<evidence type="ECO:0000259" key="2">
    <source>
        <dbReference type="PROSITE" id="PS50878"/>
    </source>
</evidence>
<organism evidence="3 4">
    <name type="scientific">Mytilus edulis</name>
    <name type="common">Blue mussel</name>
    <dbReference type="NCBI Taxonomy" id="6550"/>
    <lineage>
        <taxon>Eukaryota</taxon>
        <taxon>Metazoa</taxon>
        <taxon>Spiralia</taxon>
        <taxon>Lophotrochozoa</taxon>
        <taxon>Mollusca</taxon>
        <taxon>Bivalvia</taxon>
        <taxon>Autobranchia</taxon>
        <taxon>Pteriomorphia</taxon>
        <taxon>Mytilida</taxon>
        <taxon>Mytiloidea</taxon>
        <taxon>Mytilidae</taxon>
        <taxon>Mytilinae</taxon>
        <taxon>Mytilus</taxon>
    </lineage>
</organism>
<feature type="region of interest" description="Disordered" evidence="1">
    <location>
        <begin position="1"/>
        <end position="20"/>
    </location>
</feature>
<sequence>MSKKNRHIKSRDKRKKTRKYKGKLRTHLKNKRDLNRKNRHIKKIELSRQYIEVFSQTEPSDSEISLLAKGLKFIPAPAEKNIKRNLLQSFDKLARKMRLKFLFYGNENVINNHPFTMKSGYTPNFANTAIENYIFATKIELGRIHLHKFKDNLTKSERMALQSLKQNKEIVIKKADKNSSTVILDKKNYIEQALSQLNDGIHYEQIAISHCTEIYNLIESKVKILHEQSHIDDISLRYLLDTKVEKFKLADYIYYLKFTKLTSTSEMKLGVIKNYFKGPIERIGQFIDYFLQPIVRQLWTFTQDTTFFINKIERIEAPDNVMLATFDISSMYTNLSHEEIIQDVYRAWPKLIAYNYAIPLPPRNEFLELLRITLENNEFEFNSVIYKQIVGVPMGAPMSPSLTDLRFFEIISKILKEFTHAFKIIHLSVYRDDGFMLFAGNDNELVDFFEIANNIHPLIKFTHETSRTNVHFLDVTVYKGKRFITNTILDIKLYRKLTDNYQYLHRSSSHPSSVFKRNYKIFSII</sequence>
<keyword evidence="4" id="KW-1185">Reference proteome</keyword>